<evidence type="ECO:0000313" key="14">
    <source>
        <dbReference type="Proteomes" id="UP000197138"/>
    </source>
</evidence>
<dbReference type="InterPro" id="IPR003441">
    <property type="entry name" value="NAC-dom"/>
</dbReference>
<evidence type="ECO:0000256" key="5">
    <source>
        <dbReference type="ARBA" id="ARBA00023015"/>
    </source>
</evidence>
<dbReference type="PANTHER" id="PTHR31744">
    <property type="entry name" value="PROTEIN CUP-SHAPED COTYLEDON 2-RELATED"/>
    <property type="match status" value="1"/>
</dbReference>
<protein>
    <recommendedName>
        <fullName evidence="12">NAC domain-containing protein</fullName>
    </recommendedName>
</protein>
<dbReference type="PROSITE" id="PS51005">
    <property type="entry name" value="NAC"/>
    <property type="match status" value="1"/>
</dbReference>
<evidence type="ECO:0000256" key="11">
    <source>
        <dbReference type="SAM" id="MobiDB-lite"/>
    </source>
</evidence>
<dbReference type="FunFam" id="2.170.150.80:FF:000002">
    <property type="entry name" value="Nac domain-containing protein 86"/>
    <property type="match status" value="1"/>
</dbReference>
<feature type="compositionally biased region" description="Basic and acidic residues" evidence="11">
    <location>
        <begin position="202"/>
        <end position="219"/>
    </location>
</feature>
<dbReference type="PANTHER" id="PTHR31744:SF216">
    <property type="entry name" value="NAC TRANSCRIPTION FACTOR"/>
    <property type="match status" value="1"/>
</dbReference>
<dbReference type="Gene3D" id="2.170.150.80">
    <property type="entry name" value="NAC domain"/>
    <property type="match status" value="1"/>
</dbReference>
<feature type="region of interest" description="Disordered" evidence="11">
    <location>
        <begin position="457"/>
        <end position="491"/>
    </location>
</feature>
<dbReference type="EMBL" id="MTKT01002440">
    <property type="protein sequence ID" value="OWM79695.1"/>
    <property type="molecule type" value="Genomic_DNA"/>
</dbReference>
<evidence type="ECO:0000256" key="4">
    <source>
        <dbReference type="ARBA" id="ARBA00022989"/>
    </source>
</evidence>
<keyword evidence="9" id="KW-0804">Transcription</keyword>
<dbReference type="AlphaFoldDB" id="A0A218X389"/>
<evidence type="ECO:0000256" key="1">
    <source>
        <dbReference type="ARBA" id="ARBA00004123"/>
    </source>
</evidence>
<dbReference type="GO" id="GO:0000976">
    <property type="term" value="F:transcription cis-regulatory region binding"/>
    <property type="evidence" value="ECO:0007669"/>
    <property type="project" value="UniProtKB-ARBA"/>
</dbReference>
<keyword evidence="6" id="KW-0238">DNA-binding</keyword>
<feature type="domain" description="NAC" evidence="12">
    <location>
        <begin position="9"/>
        <end position="159"/>
    </location>
</feature>
<gene>
    <name evidence="13" type="ORF">CDL15_Pgr023107</name>
</gene>
<evidence type="ECO:0000313" key="13">
    <source>
        <dbReference type="EMBL" id="OWM79695.1"/>
    </source>
</evidence>
<dbReference type="GO" id="GO:0006355">
    <property type="term" value="P:regulation of DNA-templated transcription"/>
    <property type="evidence" value="ECO:0007669"/>
    <property type="project" value="InterPro"/>
</dbReference>
<dbReference type="GO" id="GO:0016020">
    <property type="term" value="C:membrane"/>
    <property type="evidence" value="ECO:0007669"/>
    <property type="project" value="UniProtKB-SubCell"/>
</dbReference>
<reference evidence="14" key="1">
    <citation type="journal article" date="2017" name="Plant J.">
        <title>The pomegranate (Punica granatum L.) genome and the genomics of punicalagin biosynthesis.</title>
        <authorList>
            <person name="Qin G."/>
            <person name="Xu C."/>
            <person name="Ming R."/>
            <person name="Tang H."/>
            <person name="Guyot R."/>
            <person name="Kramer E.M."/>
            <person name="Hu Y."/>
            <person name="Yi X."/>
            <person name="Qi Y."/>
            <person name="Xu X."/>
            <person name="Gao Z."/>
            <person name="Pan H."/>
            <person name="Jian J."/>
            <person name="Tian Y."/>
            <person name="Yue Z."/>
            <person name="Xu Y."/>
        </authorList>
    </citation>
    <scope>NUCLEOTIDE SEQUENCE [LARGE SCALE GENOMIC DNA]</scope>
    <source>
        <strain evidence="14">cv. Dabenzi</strain>
    </source>
</reference>
<dbReference type="Pfam" id="PF02365">
    <property type="entry name" value="NAM"/>
    <property type="match status" value="1"/>
</dbReference>
<feature type="region of interest" description="Disordered" evidence="11">
    <location>
        <begin position="167"/>
        <end position="233"/>
    </location>
</feature>
<keyword evidence="4" id="KW-1133">Transmembrane helix</keyword>
<evidence type="ECO:0000256" key="7">
    <source>
        <dbReference type="ARBA" id="ARBA00023136"/>
    </source>
</evidence>
<organism evidence="13 14">
    <name type="scientific">Punica granatum</name>
    <name type="common">Pomegranate</name>
    <dbReference type="NCBI Taxonomy" id="22663"/>
    <lineage>
        <taxon>Eukaryota</taxon>
        <taxon>Viridiplantae</taxon>
        <taxon>Streptophyta</taxon>
        <taxon>Embryophyta</taxon>
        <taxon>Tracheophyta</taxon>
        <taxon>Spermatophyta</taxon>
        <taxon>Magnoliopsida</taxon>
        <taxon>eudicotyledons</taxon>
        <taxon>Gunneridae</taxon>
        <taxon>Pentapetalae</taxon>
        <taxon>rosids</taxon>
        <taxon>malvids</taxon>
        <taxon>Myrtales</taxon>
        <taxon>Lythraceae</taxon>
        <taxon>Punica</taxon>
    </lineage>
</organism>
<evidence type="ECO:0000256" key="3">
    <source>
        <dbReference type="ARBA" id="ARBA00022692"/>
    </source>
</evidence>
<proteinExistence type="predicted"/>
<keyword evidence="3" id="KW-0812">Transmembrane</keyword>
<feature type="compositionally biased region" description="Polar residues" evidence="11">
    <location>
        <begin position="458"/>
        <end position="471"/>
    </location>
</feature>
<comment type="subcellular location">
    <subcellularLocation>
        <location evidence="2">Membrane</location>
        <topology evidence="2">Single-pass membrane protein</topology>
    </subcellularLocation>
    <subcellularLocation>
        <location evidence="1">Nucleus</location>
    </subcellularLocation>
</comment>
<evidence type="ECO:0000259" key="12">
    <source>
        <dbReference type="PROSITE" id="PS51005"/>
    </source>
</evidence>
<dbReference type="GO" id="GO:0005634">
    <property type="term" value="C:nucleus"/>
    <property type="evidence" value="ECO:0007669"/>
    <property type="project" value="UniProtKB-SubCell"/>
</dbReference>
<evidence type="ECO:0000256" key="9">
    <source>
        <dbReference type="ARBA" id="ARBA00023163"/>
    </source>
</evidence>
<name>A0A218X389_PUNGR</name>
<evidence type="ECO:0000256" key="2">
    <source>
        <dbReference type="ARBA" id="ARBA00004167"/>
    </source>
</evidence>
<comment type="caution">
    <text evidence="13">The sequence shown here is derived from an EMBL/GenBank/DDBJ whole genome shotgun (WGS) entry which is preliminary data.</text>
</comment>
<dbReference type="InterPro" id="IPR036093">
    <property type="entry name" value="NAC_dom_sf"/>
</dbReference>
<evidence type="ECO:0000256" key="6">
    <source>
        <dbReference type="ARBA" id="ARBA00023125"/>
    </source>
</evidence>
<keyword evidence="10" id="KW-0539">Nucleus</keyword>
<sequence>MAVLPINSLPLGFRFRPTDEELVDYYLRLKINGNVNEVRVIREIDVCKWEPWDLPDLSVIPTKDPEWFFFCPRDRKYPNGHRSNRATNAGYWKATGKDRRIKSGTNLIGMKKTLVFYTGRAPKGQRTHWVMHEYRATLEELDGTHPGQGAFVLCRLFRKNDETLDGSNCDDAEVAPSSPAAKSSPEDTESDLVIAQESPPLPKKEGPLPDSCDAEKRAPEATTQAEDWHLPGDSTLDPLFSVPPIQMKTEQPSPVMEPAVNNEPCDDAYITEFLDSILNSDCDFSCDLATPDLPVGNEDGINPIPTEDAALNGQQIGCKSEDHGWSNVNVSGRNEGSLPRDFEMVTFQSGVSSQSAVDENNGIGQISMCEDSTRTDGGDVFATGIRVRSRESQVPPPWLNSNAQGTALRRMRLQRKIQIGPVFCGGQFVKLPNHGDKDTGLKSDIMELNVLEEKVSGKLSTGPLTGKSPSTPAEKLKEESEISQEFNKTRDSRSSSKVSLFQKVHPVHLVRSKLTLFRCHRSVRNVKAKCIPTSSQQKLDTNSLVLSAYEGCGNVTDHRSYDIFCCQQTFLCTMDNVERYDNCA</sequence>
<keyword evidence="7" id="KW-0472">Membrane</keyword>
<dbReference type="Proteomes" id="UP000197138">
    <property type="component" value="Unassembled WGS sequence"/>
</dbReference>
<keyword evidence="8" id="KW-0010">Activator</keyword>
<evidence type="ECO:0000256" key="8">
    <source>
        <dbReference type="ARBA" id="ARBA00023159"/>
    </source>
</evidence>
<evidence type="ECO:0000256" key="10">
    <source>
        <dbReference type="ARBA" id="ARBA00023242"/>
    </source>
</evidence>
<accession>A0A218X389</accession>
<keyword evidence="5" id="KW-0805">Transcription regulation</keyword>
<dbReference type="SUPFAM" id="SSF101941">
    <property type="entry name" value="NAC domain"/>
    <property type="match status" value="1"/>
</dbReference>